<evidence type="ECO:0000256" key="8">
    <source>
        <dbReference type="HAMAP-Rule" id="MF_00295"/>
    </source>
</evidence>
<feature type="binding site" evidence="8">
    <location>
        <position position="192"/>
    </location>
    <ligand>
        <name>substrate</name>
    </ligand>
</feature>
<name>A0A0J8D9Z9_CLOCY</name>
<accession>A0A0J8D9Z9</accession>
<dbReference type="InterPro" id="IPR033752">
    <property type="entry name" value="MetA_family"/>
</dbReference>
<feature type="active site" description="Acyl-thioester intermediate" evidence="8 9">
    <location>
        <position position="142"/>
    </location>
</feature>
<comment type="similarity">
    <text evidence="8">Belongs to the MetA family.</text>
</comment>
<evidence type="ECO:0000313" key="10">
    <source>
        <dbReference type="EMBL" id="KMT21139.1"/>
    </source>
</evidence>
<organism evidence="10 11">
    <name type="scientific">Clostridium cylindrosporum DSM 605</name>
    <dbReference type="NCBI Taxonomy" id="1121307"/>
    <lineage>
        <taxon>Bacteria</taxon>
        <taxon>Bacillati</taxon>
        <taxon>Bacillota</taxon>
        <taxon>Clostridia</taxon>
        <taxon>Eubacteriales</taxon>
        <taxon>Clostridiaceae</taxon>
        <taxon>Clostridium</taxon>
    </lineage>
</organism>
<keyword evidence="5 8" id="KW-0486">Methionine biosynthesis</keyword>
<dbReference type="GO" id="GO:0005737">
    <property type="term" value="C:cytoplasm"/>
    <property type="evidence" value="ECO:0007669"/>
    <property type="project" value="UniProtKB-SubCell"/>
</dbReference>
<keyword evidence="3 8" id="KW-0028">Amino-acid biosynthesis</keyword>
<evidence type="ECO:0000256" key="9">
    <source>
        <dbReference type="PIRSR" id="PIRSR000450-1"/>
    </source>
</evidence>
<dbReference type="SUPFAM" id="SSF52317">
    <property type="entry name" value="Class I glutamine amidotransferase-like"/>
    <property type="match status" value="1"/>
</dbReference>
<dbReference type="PIRSF" id="PIRSF000450">
    <property type="entry name" value="H_ser_succinyltr"/>
    <property type="match status" value="1"/>
</dbReference>
<dbReference type="AlphaFoldDB" id="A0A0J8D9Z9"/>
<dbReference type="FunFam" id="3.40.50.880:FF:000004">
    <property type="entry name" value="Homoserine O-succinyltransferase"/>
    <property type="match status" value="1"/>
</dbReference>
<dbReference type="HAMAP" id="MF_00295">
    <property type="entry name" value="MetA_acyltransf"/>
    <property type="match status" value="1"/>
</dbReference>
<comment type="function">
    <text evidence="8">Transfers an acetyl group from acetyl-CoA to L-homoserine, forming acetyl-L-homoserine.</text>
</comment>
<dbReference type="PANTHER" id="PTHR20919">
    <property type="entry name" value="HOMOSERINE O-SUCCINYLTRANSFERASE"/>
    <property type="match status" value="1"/>
</dbReference>
<feature type="binding site" evidence="8">
    <location>
        <position position="163"/>
    </location>
    <ligand>
        <name>substrate</name>
    </ligand>
</feature>
<dbReference type="GO" id="GO:0019281">
    <property type="term" value="P:L-methionine biosynthetic process from homoserine via O-succinyl-L-homoserine and cystathionine"/>
    <property type="evidence" value="ECO:0007669"/>
    <property type="project" value="InterPro"/>
</dbReference>
<dbReference type="EMBL" id="LFVU01000028">
    <property type="protein sequence ID" value="KMT21139.1"/>
    <property type="molecule type" value="Genomic_DNA"/>
</dbReference>
<dbReference type="PATRIC" id="fig|1121307.3.peg.738"/>
<dbReference type="PANTHER" id="PTHR20919:SF0">
    <property type="entry name" value="HOMOSERINE O-SUCCINYLTRANSFERASE"/>
    <property type="match status" value="1"/>
</dbReference>
<dbReference type="STRING" id="1121307.CLCY_1c03730"/>
<dbReference type="InterPro" id="IPR029062">
    <property type="entry name" value="Class_I_gatase-like"/>
</dbReference>
<dbReference type="Proteomes" id="UP000036756">
    <property type="component" value="Unassembled WGS sequence"/>
</dbReference>
<evidence type="ECO:0000313" key="11">
    <source>
        <dbReference type="Proteomes" id="UP000036756"/>
    </source>
</evidence>
<keyword evidence="11" id="KW-1185">Reference proteome</keyword>
<evidence type="ECO:0000256" key="4">
    <source>
        <dbReference type="ARBA" id="ARBA00022679"/>
    </source>
</evidence>
<dbReference type="Gene3D" id="3.40.50.880">
    <property type="match status" value="1"/>
</dbReference>
<evidence type="ECO:0000256" key="2">
    <source>
        <dbReference type="ARBA" id="ARBA00022490"/>
    </source>
</evidence>
<keyword evidence="6 8" id="KW-0012">Acyltransferase</keyword>
<evidence type="ECO:0000256" key="7">
    <source>
        <dbReference type="ARBA" id="ARBA00049043"/>
    </source>
</evidence>
<dbReference type="GO" id="GO:0008899">
    <property type="term" value="F:homoserine O-succinyltransferase activity"/>
    <property type="evidence" value="ECO:0007669"/>
    <property type="project" value="UniProtKB-UniRule"/>
</dbReference>
<feature type="active site" evidence="8">
    <location>
        <position position="237"/>
    </location>
</feature>
<feature type="active site" description="Proton acceptor" evidence="8">
    <location>
        <position position="235"/>
    </location>
</feature>
<feature type="site" description="Important for substrate specificity" evidence="8">
    <location>
        <position position="192"/>
    </location>
</feature>
<evidence type="ECO:0000256" key="6">
    <source>
        <dbReference type="ARBA" id="ARBA00023315"/>
    </source>
</evidence>
<comment type="subcellular location">
    <subcellularLocation>
        <location evidence="1 8">Cytoplasm</location>
    </subcellularLocation>
</comment>
<comment type="caution">
    <text evidence="8">Lacks conserved residue(s) required for the propagation of feature annotation.</text>
</comment>
<dbReference type="Pfam" id="PF04204">
    <property type="entry name" value="HTS"/>
    <property type="match status" value="1"/>
</dbReference>
<gene>
    <name evidence="10" type="primary">metA</name>
    <name evidence="8" type="synonym">metAA</name>
    <name evidence="10" type="ORF">CLCY_1c03730</name>
</gene>
<feature type="binding site" evidence="8">
    <location>
        <position position="249"/>
    </location>
    <ligand>
        <name>substrate</name>
    </ligand>
</feature>
<sequence length="305" mass="35744">MPIIIPKNLPAKEVLENENIFVMCEGRAHTQDIRPIKIAILNLMPKKIQTEIQLLRLLSNIPIQTEITLLHMASHESKNTSKEHLFSFYKTFDDIKNERFDGMIITGAPVETLDFEDVTYWEELKKIMDYTKINVFSTFHICWGSQAGLYYHYGVPKYNLDEKCFGVFEHNVLNNNSKLVRGFDDIFYVPHSRHTEVRREDIDKIPQLEILSESPDSGVYIVASRDGKQIFVSGHAEYDPCSLKIEYDRDVAKGMDIKLPKNYFRNDDPNEEPIVRWKSHATLLFTNWLNYFVYQETPFDYVFDI</sequence>
<keyword evidence="2 8" id="KW-0963">Cytoplasm</keyword>
<feature type="site" description="Important for acyl-CoA specificity" evidence="8">
    <location>
        <position position="111"/>
    </location>
</feature>
<dbReference type="CDD" id="cd03131">
    <property type="entry name" value="GATase1_HTS"/>
    <property type="match status" value="1"/>
</dbReference>
<dbReference type="NCBIfam" id="TIGR01001">
    <property type="entry name" value="metA"/>
    <property type="match status" value="1"/>
</dbReference>
<dbReference type="InterPro" id="IPR005697">
    <property type="entry name" value="HST_MetA"/>
</dbReference>
<evidence type="ECO:0000256" key="5">
    <source>
        <dbReference type="ARBA" id="ARBA00023167"/>
    </source>
</evidence>
<comment type="caution">
    <text evidence="10">The sequence shown here is derived from an EMBL/GenBank/DDBJ whole genome shotgun (WGS) entry which is preliminary data.</text>
</comment>
<evidence type="ECO:0000256" key="1">
    <source>
        <dbReference type="ARBA" id="ARBA00004496"/>
    </source>
</evidence>
<reference evidence="10 11" key="1">
    <citation type="submission" date="2015-06" db="EMBL/GenBank/DDBJ databases">
        <title>Draft genome sequence of the purine-degrading Clostridium cylindrosporum HC-1 (DSM 605).</title>
        <authorList>
            <person name="Poehlein A."/>
            <person name="Schiel-Bengelsdorf B."/>
            <person name="Bengelsdorf F."/>
            <person name="Daniel R."/>
            <person name="Duerre P."/>
        </authorList>
    </citation>
    <scope>NUCLEOTIDE SEQUENCE [LARGE SCALE GENOMIC DNA]</scope>
    <source>
        <strain evidence="10 11">DSM 605</strain>
    </source>
</reference>
<evidence type="ECO:0000256" key="3">
    <source>
        <dbReference type="ARBA" id="ARBA00022605"/>
    </source>
</evidence>
<comment type="catalytic activity">
    <reaction evidence="7 8">
        <text>L-homoserine + acetyl-CoA = O-acetyl-L-homoserine + CoA</text>
        <dbReference type="Rhea" id="RHEA:13701"/>
        <dbReference type="ChEBI" id="CHEBI:57287"/>
        <dbReference type="ChEBI" id="CHEBI:57288"/>
        <dbReference type="ChEBI" id="CHEBI:57476"/>
        <dbReference type="ChEBI" id="CHEBI:57716"/>
        <dbReference type="EC" id="2.3.1.31"/>
    </reaction>
</comment>
<dbReference type="EC" id="2.3.1.31" evidence="8"/>
<keyword evidence="4 8" id="KW-0808">Transferase</keyword>
<dbReference type="OrthoDB" id="9772423at2"/>
<dbReference type="RefSeq" id="WP_048571517.1">
    <property type="nucleotide sequence ID" value="NZ_LFVU01000028.1"/>
</dbReference>
<proteinExistence type="inferred from homology"/>
<dbReference type="GO" id="GO:0004414">
    <property type="term" value="F:homoserine O-acetyltransferase activity"/>
    <property type="evidence" value="ECO:0007669"/>
    <property type="project" value="UniProtKB-EC"/>
</dbReference>
<protein>
    <recommendedName>
        <fullName evidence="8">Homoserine O-acetyltransferase</fullName>
        <shortName evidence="8">HAT</shortName>
        <ecNumber evidence="8">2.3.1.31</ecNumber>
    </recommendedName>
    <alternativeName>
        <fullName evidence="8">Homoserine transacetylase</fullName>
        <shortName evidence="8">HTA</shortName>
    </alternativeName>
</protein>
<dbReference type="UniPathway" id="UPA00051">
    <property type="reaction ID" value="UER00074"/>
</dbReference>
<comment type="pathway">
    <text evidence="8">Amino-acid biosynthesis; L-methionine biosynthesis via de novo pathway; O-acetyl-L-homoserine from L-homoserine: step 1/1.</text>
</comment>